<accession>Q6L4M4</accession>
<feature type="compositionally biased region" description="Polar residues" evidence="1">
    <location>
        <begin position="426"/>
        <end position="437"/>
    </location>
</feature>
<feature type="domain" description="Transposase (putative) gypsy type" evidence="2">
    <location>
        <begin position="129"/>
        <end position="191"/>
    </location>
</feature>
<dbReference type="Proteomes" id="UP000000763">
    <property type="component" value="Chromosome 5"/>
</dbReference>
<reference evidence="4" key="1">
    <citation type="journal article" date="2005" name="Nature">
        <title>The map-based sequence of the rice genome.</title>
        <authorList>
            <consortium name="International rice genome sequencing project (IRGSP)"/>
            <person name="Matsumoto T."/>
            <person name="Wu J."/>
            <person name="Kanamori H."/>
            <person name="Katayose Y."/>
            <person name="Fujisawa M."/>
            <person name="Namiki N."/>
            <person name="Mizuno H."/>
            <person name="Yamamoto K."/>
            <person name="Antonio B.A."/>
            <person name="Baba T."/>
            <person name="Sakata K."/>
            <person name="Nagamura Y."/>
            <person name="Aoki H."/>
            <person name="Arikawa K."/>
            <person name="Arita K."/>
            <person name="Bito T."/>
            <person name="Chiden Y."/>
            <person name="Fujitsuka N."/>
            <person name="Fukunaka R."/>
            <person name="Hamada M."/>
            <person name="Harada C."/>
            <person name="Hayashi A."/>
            <person name="Hijishita S."/>
            <person name="Honda M."/>
            <person name="Hosokawa S."/>
            <person name="Ichikawa Y."/>
            <person name="Idonuma A."/>
            <person name="Iijima M."/>
            <person name="Ikeda M."/>
            <person name="Ikeno M."/>
            <person name="Ito K."/>
            <person name="Ito S."/>
            <person name="Ito T."/>
            <person name="Ito Y."/>
            <person name="Ito Y."/>
            <person name="Iwabuchi A."/>
            <person name="Kamiya K."/>
            <person name="Karasawa W."/>
            <person name="Kurita K."/>
            <person name="Katagiri S."/>
            <person name="Kikuta A."/>
            <person name="Kobayashi H."/>
            <person name="Kobayashi N."/>
            <person name="Machita K."/>
            <person name="Maehara T."/>
            <person name="Masukawa M."/>
            <person name="Mizubayashi T."/>
            <person name="Mukai Y."/>
            <person name="Nagasaki H."/>
            <person name="Nagata Y."/>
            <person name="Naito S."/>
            <person name="Nakashima M."/>
            <person name="Nakama Y."/>
            <person name="Nakamichi Y."/>
            <person name="Nakamura M."/>
            <person name="Meguro A."/>
            <person name="Negishi M."/>
            <person name="Ohta I."/>
            <person name="Ohta T."/>
            <person name="Okamoto M."/>
            <person name="Ono N."/>
            <person name="Saji S."/>
            <person name="Sakaguchi M."/>
            <person name="Sakai K."/>
            <person name="Shibata M."/>
            <person name="Shimokawa T."/>
            <person name="Song J."/>
            <person name="Takazaki Y."/>
            <person name="Terasawa K."/>
            <person name="Tsugane M."/>
            <person name="Tsuji K."/>
            <person name="Ueda S."/>
            <person name="Waki K."/>
            <person name="Yamagata H."/>
            <person name="Yamamoto M."/>
            <person name="Yamamoto S."/>
            <person name="Yamane H."/>
            <person name="Yoshiki S."/>
            <person name="Yoshihara R."/>
            <person name="Yukawa K."/>
            <person name="Zhong H."/>
            <person name="Yano M."/>
            <person name="Yuan Q."/>
            <person name="Ouyang S."/>
            <person name="Liu J."/>
            <person name="Jones K.M."/>
            <person name="Gansberger K."/>
            <person name="Moffat K."/>
            <person name="Hill J."/>
            <person name="Bera J."/>
            <person name="Fadrosh D."/>
            <person name="Jin S."/>
            <person name="Johri S."/>
            <person name="Kim M."/>
            <person name="Overton L."/>
            <person name="Reardon M."/>
            <person name="Tsitrin T."/>
            <person name="Vuong H."/>
            <person name="Weaver B."/>
            <person name="Ciecko A."/>
            <person name="Tallon L."/>
            <person name="Jackson J."/>
            <person name="Pai G."/>
            <person name="Aken S.V."/>
            <person name="Utterback T."/>
            <person name="Reidmuller S."/>
            <person name="Feldblyum T."/>
            <person name="Hsiao J."/>
            <person name="Zismann V."/>
            <person name="Iobst S."/>
            <person name="de Vazeille A.R."/>
            <person name="Buell C.R."/>
            <person name="Ying K."/>
            <person name="Li Y."/>
            <person name="Lu T."/>
            <person name="Huang Y."/>
            <person name="Zhao Q."/>
            <person name="Feng Q."/>
            <person name="Zhang L."/>
            <person name="Zhu J."/>
            <person name="Weng Q."/>
            <person name="Mu J."/>
            <person name="Lu Y."/>
            <person name="Fan D."/>
            <person name="Liu Y."/>
            <person name="Guan J."/>
            <person name="Zhang Y."/>
            <person name="Yu S."/>
            <person name="Liu X."/>
            <person name="Zhang Y."/>
            <person name="Hong G."/>
            <person name="Han B."/>
            <person name="Choisne N."/>
            <person name="Demange N."/>
            <person name="Orjeda G."/>
            <person name="Samain S."/>
            <person name="Cattolico L."/>
            <person name="Pelletier E."/>
            <person name="Couloux A."/>
            <person name="Segurens B."/>
            <person name="Wincker P."/>
            <person name="D'Hont A."/>
            <person name="Scarpelli C."/>
            <person name="Weissenbach J."/>
            <person name="Salanoubat M."/>
            <person name="Quetier F."/>
            <person name="Yu Y."/>
            <person name="Kim H.R."/>
            <person name="Rambo T."/>
            <person name="Currie J."/>
            <person name="Collura K."/>
            <person name="Luo M."/>
            <person name="Yang T."/>
            <person name="Ammiraju J.S.S."/>
            <person name="Engler F."/>
            <person name="Soderlund C."/>
            <person name="Wing R.A."/>
            <person name="Palmer L.E."/>
            <person name="de la Bastide M."/>
            <person name="Spiegel L."/>
            <person name="Nascimento L."/>
            <person name="Zutavern T."/>
            <person name="O'Shaughnessy A."/>
            <person name="Dike S."/>
            <person name="Dedhia N."/>
            <person name="Preston R."/>
            <person name="Balija V."/>
            <person name="McCombie W.R."/>
            <person name="Chow T."/>
            <person name="Chen H."/>
            <person name="Chung M."/>
            <person name="Chen C."/>
            <person name="Shaw J."/>
            <person name="Wu H."/>
            <person name="Hsiao K."/>
            <person name="Chao Y."/>
            <person name="Chu M."/>
            <person name="Cheng C."/>
            <person name="Hour A."/>
            <person name="Lee P."/>
            <person name="Lin S."/>
            <person name="Lin Y."/>
            <person name="Liou J."/>
            <person name="Liu S."/>
            <person name="Hsing Y."/>
            <person name="Raghuvanshi S."/>
            <person name="Mohanty A."/>
            <person name="Bharti A.K."/>
            <person name="Gaur A."/>
            <person name="Gupta V."/>
            <person name="Kumar D."/>
            <person name="Ravi V."/>
            <person name="Vij S."/>
            <person name="Kapur A."/>
            <person name="Khurana P."/>
            <person name="Khurana P."/>
            <person name="Khurana J.P."/>
            <person name="Tyagi A.K."/>
            <person name="Gaikwad K."/>
            <person name="Singh A."/>
            <person name="Dalal V."/>
            <person name="Srivastava S."/>
            <person name="Dixit A."/>
            <person name="Pal A.K."/>
            <person name="Ghazi I.A."/>
            <person name="Yadav M."/>
            <person name="Pandit A."/>
            <person name="Bhargava A."/>
            <person name="Sureshbabu K."/>
            <person name="Batra K."/>
            <person name="Sharma T.R."/>
            <person name="Mohapatra T."/>
            <person name="Singh N.K."/>
            <person name="Messing J."/>
            <person name="Nelson A.B."/>
            <person name="Fuks G."/>
            <person name="Kavchok S."/>
            <person name="Keizer G."/>
            <person name="Linton E."/>
            <person name="Llaca V."/>
            <person name="Song R."/>
            <person name="Tanyolac B."/>
            <person name="Young S."/>
            <person name="Ho-Il K."/>
            <person name="Hahn J.H."/>
            <person name="Sangsakoo G."/>
            <person name="Vanavichit A."/>
            <person name="de Mattos Luiz.A.T."/>
            <person name="Zimmer P.D."/>
            <person name="Malone G."/>
            <person name="Dellagostin O."/>
            <person name="de Oliveira A.C."/>
            <person name="Bevan M."/>
            <person name="Bancroft I."/>
            <person name="Minx P."/>
            <person name="Cordum H."/>
            <person name="Wilson R."/>
            <person name="Cheng Z."/>
            <person name="Jin W."/>
            <person name="Jiang J."/>
            <person name="Leong S.A."/>
            <person name="Iwama H."/>
            <person name="Gojobori T."/>
            <person name="Itoh T."/>
            <person name="Niimura Y."/>
            <person name="Fujii Y."/>
            <person name="Habara T."/>
            <person name="Sakai H."/>
            <person name="Sato Y."/>
            <person name="Wilson G."/>
            <person name="Kumar K."/>
            <person name="McCouch S."/>
            <person name="Juretic N."/>
            <person name="Hoen D."/>
            <person name="Wright S."/>
            <person name="Bruskiewich R."/>
            <person name="Bureau T."/>
            <person name="Miyao A."/>
            <person name="Hirochika H."/>
            <person name="Nishikawa T."/>
            <person name="Kadowaki K."/>
            <person name="Sugiura M."/>
            <person name="Burr B."/>
            <person name="Sasaki T."/>
        </authorList>
    </citation>
    <scope>NUCLEOTIDE SEQUENCE [LARGE SCALE GENOMIC DNA]</scope>
    <source>
        <strain evidence="4">cv. Nipponbare</strain>
    </source>
</reference>
<sequence>MGARPPVQSDVTGNRPVTDWSHPIDRAGRGPRGEAAEEPEGVTSRPEAPPPPPRCLRDSRDADTTGDVMSGRGKRRDNCGREDRGGNYEGVERGDRHLSLPRKIMPDGAVVRAGESRPRRRYPEQSVHLLSFAMAGLIPPFSRFFHEALDFYEIHALHLAPNAMMTLAIFAHLCEMFIGVRPTMRLFQAFFIPQLLQGTVGQYIESHLRKKWEDWKKDWFYTALPDHPRLRVPTGPPERSAAWLAVSEQGEEYDAERSRGAWEYTGPNDPMRTHVDERWDWGEEDAKMVIRRVLGLDSAEQTLIPDGILPLCCDRNRESILAVMSVVGAGRSRPSRGGASSSTVGAGGGDATVGGSRTSGPGGGGGSRAPGLSRGPGDDSASDPKGKRKAGRKKKQLRKIGQTESCRRSFIEPPKWTFNRPPRSEIPSQGVSGSDPSRGTKSERSEQSGPGKSRAAGSSQPRGGTHRTHTGPDPERPSAGTRPAAGDDSGDVPPRGGSETRVHVERHPGSGVRIGRKMRQTQLAKIQPREEALDSIMRETEEERQAALIASSVLDEALGDIRLQYEAYAEDLARRIRDARGILDAAAAHERRASEADASLRARTAALEAERRALDDRARSAQEFEATIHRRIEVLDRSQCEQNARGQEQAQRAKDLEERACLLDQRESTLAVHERTAAEVEASLRLREEAAAERDRITLTAKASADHRAEELRLREEACRERDAALAEREAEVNRREVALRRLGEQLTKREEAVAGREAQHLESARAERAAIVVKASELEAWEKDLAAGGPPGGAGLVSQLAMAQNTLADLERLVQDQAGEIAALCLTNEIGPGQLSDAVDRLESAGRRVGVSVCRDSKLPPTQPALALRLDGLAADLERLEEEVGETIKSSSASLSRAVVELVLASHQARDPDFVPWRALEDFPPRTEAKAREQVREAADTIVSNFERSAPRFTFGLASDEESGSGGDDNDVGNEDWDDVISGAGLGGPGTP</sequence>
<dbReference type="AlphaFoldDB" id="Q6L4M4"/>
<gene>
    <name evidence="3" type="ORF">P0530H10.10</name>
</gene>
<organism evidence="3 4">
    <name type="scientific">Oryza sativa subsp. japonica</name>
    <name type="common">Rice</name>
    <dbReference type="NCBI Taxonomy" id="39947"/>
    <lineage>
        <taxon>Eukaryota</taxon>
        <taxon>Viridiplantae</taxon>
        <taxon>Streptophyta</taxon>
        <taxon>Embryophyta</taxon>
        <taxon>Tracheophyta</taxon>
        <taxon>Spermatophyta</taxon>
        <taxon>Magnoliopsida</taxon>
        <taxon>Liliopsida</taxon>
        <taxon>Poales</taxon>
        <taxon>Poaceae</taxon>
        <taxon>BOP clade</taxon>
        <taxon>Oryzoideae</taxon>
        <taxon>Oryzeae</taxon>
        <taxon>Oryzinae</taxon>
        <taxon>Oryza</taxon>
        <taxon>Oryza sativa</taxon>
    </lineage>
</organism>
<feature type="compositionally biased region" description="Basic and acidic residues" evidence="1">
    <location>
        <begin position="22"/>
        <end position="35"/>
    </location>
</feature>
<feature type="compositionally biased region" description="Basic residues" evidence="1">
    <location>
        <begin position="386"/>
        <end position="398"/>
    </location>
</feature>
<protein>
    <recommendedName>
        <fullName evidence="2">Transposase (putative) gypsy type domain-containing protein</fullName>
    </recommendedName>
</protein>
<feature type="region of interest" description="Disordered" evidence="1">
    <location>
        <begin position="954"/>
        <end position="993"/>
    </location>
</feature>
<dbReference type="PANTHER" id="PTHR33026">
    <property type="entry name" value="OS06G0360600 PROTEIN"/>
    <property type="match status" value="1"/>
</dbReference>
<proteinExistence type="predicted"/>
<dbReference type="PANTHER" id="PTHR33026:SF7">
    <property type="entry name" value="OS03G0100275 PROTEIN"/>
    <property type="match status" value="1"/>
</dbReference>
<dbReference type="Pfam" id="PF04195">
    <property type="entry name" value="Transposase_28"/>
    <property type="match status" value="1"/>
</dbReference>
<feature type="compositionally biased region" description="Basic and acidic residues" evidence="1">
    <location>
        <begin position="76"/>
        <end position="96"/>
    </location>
</feature>
<dbReference type="InterPro" id="IPR007321">
    <property type="entry name" value="Transposase_28"/>
</dbReference>
<evidence type="ECO:0000259" key="2">
    <source>
        <dbReference type="Pfam" id="PF04195"/>
    </source>
</evidence>
<dbReference type="EMBL" id="AC134348">
    <property type="protein sequence ID" value="AAT38096.1"/>
    <property type="molecule type" value="Genomic_DNA"/>
</dbReference>
<evidence type="ECO:0000313" key="4">
    <source>
        <dbReference type="Proteomes" id="UP000000763"/>
    </source>
</evidence>
<name>Q6L4M4_ORYSJ</name>
<evidence type="ECO:0000256" key="1">
    <source>
        <dbReference type="SAM" id="MobiDB-lite"/>
    </source>
</evidence>
<feature type="compositionally biased region" description="Acidic residues" evidence="1">
    <location>
        <begin position="960"/>
        <end position="980"/>
    </location>
</feature>
<feature type="compositionally biased region" description="Low complexity" evidence="1">
    <location>
        <begin position="329"/>
        <end position="344"/>
    </location>
</feature>
<evidence type="ECO:0000313" key="3">
    <source>
        <dbReference type="EMBL" id="AAT38096.1"/>
    </source>
</evidence>
<reference evidence="4" key="2">
    <citation type="journal article" date="2008" name="Nucleic Acids Res.">
        <title>The rice annotation project database (RAP-DB): 2008 update.</title>
        <authorList>
            <consortium name="The rice annotation project (RAP)"/>
        </authorList>
    </citation>
    <scope>GENOME REANNOTATION</scope>
    <source>
        <strain evidence="4">cv. Nipponbare</strain>
    </source>
</reference>
<feature type="region of interest" description="Disordered" evidence="1">
    <location>
        <begin position="1"/>
        <end position="96"/>
    </location>
</feature>
<feature type="region of interest" description="Disordered" evidence="1">
    <location>
        <begin position="329"/>
        <end position="522"/>
    </location>
</feature>
<feature type="compositionally biased region" description="Basic and acidic residues" evidence="1">
    <location>
        <begin position="498"/>
        <end position="508"/>
    </location>
</feature>